<dbReference type="PANTHER" id="PTHR21248:SF22">
    <property type="entry name" value="PHOSPHOLIPASE D"/>
    <property type="match status" value="1"/>
</dbReference>
<dbReference type="PANTHER" id="PTHR21248">
    <property type="entry name" value="CARDIOLIPIN SYNTHASE"/>
    <property type="match status" value="1"/>
</dbReference>
<comment type="subcellular location">
    <subcellularLocation>
        <location evidence="2">Secreted</location>
    </subcellularLocation>
</comment>
<comment type="function">
    <text evidence="1">Could be a virulence factor.</text>
</comment>
<dbReference type="GO" id="GO:0030572">
    <property type="term" value="F:phosphatidyltransferase activity"/>
    <property type="evidence" value="ECO:0007669"/>
    <property type="project" value="UniProtKB-ARBA"/>
</dbReference>
<dbReference type="GO" id="GO:0032049">
    <property type="term" value="P:cardiolipin biosynthetic process"/>
    <property type="evidence" value="ECO:0007669"/>
    <property type="project" value="UniProtKB-ARBA"/>
</dbReference>
<evidence type="ECO:0000313" key="8">
    <source>
        <dbReference type="Proteomes" id="UP000293550"/>
    </source>
</evidence>
<dbReference type="SMART" id="SM00155">
    <property type="entry name" value="PLDc"/>
    <property type="match status" value="2"/>
</dbReference>
<dbReference type="InterPro" id="IPR001736">
    <property type="entry name" value="PLipase_D/transphosphatidylase"/>
</dbReference>
<organism evidence="7 8">
    <name type="scientific">Candidatus Finniella inopinata</name>
    <dbReference type="NCBI Taxonomy" id="1696036"/>
    <lineage>
        <taxon>Bacteria</taxon>
        <taxon>Pseudomonadati</taxon>
        <taxon>Pseudomonadota</taxon>
        <taxon>Alphaproteobacteria</taxon>
        <taxon>Holosporales</taxon>
        <taxon>Candidatus Paracaedibacteraceae</taxon>
        <taxon>Candidatus Finniella</taxon>
    </lineage>
</organism>
<dbReference type="RefSeq" id="WP_130154507.1">
    <property type="nucleotide sequence ID" value="NZ_SCFB01000015.1"/>
</dbReference>
<dbReference type="Gene3D" id="3.30.870.10">
    <property type="entry name" value="Endonuclease Chain A"/>
    <property type="match status" value="2"/>
</dbReference>
<dbReference type="EMBL" id="SCFB01000015">
    <property type="protein sequence ID" value="RZI45367.1"/>
    <property type="molecule type" value="Genomic_DNA"/>
</dbReference>
<evidence type="ECO:0000256" key="5">
    <source>
        <dbReference type="ARBA" id="ARBA00029594"/>
    </source>
</evidence>
<evidence type="ECO:0000256" key="3">
    <source>
        <dbReference type="ARBA" id="ARBA00018392"/>
    </source>
</evidence>
<feature type="domain" description="PLD phosphodiesterase" evidence="6">
    <location>
        <begin position="145"/>
        <end position="172"/>
    </location>
</feature>
<evidence type="ECO:0000256" key="2">
    <source>
        <dbReference type="ARBA" id="ARBA00004613"/>
    </source>
</evidence>
<comment type="caution">
    <text evidence="7">The sequence shown here is derived from an EMBL/GenBank/DDBJ whole genome shotgun (WGS) entry which is preliminary data.</text>
</comment>
<reference evidence="7 8" key="1">
    <citation type="submission" date="2018-10" db="EMBL/GenBank/DDBJ databases">
        <title>An updated phylogeny of the Alphaproteobacteria reveals that the parasitic Rickettsiales and Holosporales have independent origins.</title>
        <authorList>
            <person name="Munoz-Gomez S.A."/>
            <person name="Hess S."/>
            <person name="Burger G."/>
            <person name="Lang B.F."/>
            <person name="Susko E."/>
            <person name="Slamovits C.H."/>
            <person name="Roger A.J."/>
        </authorList>
    </citation>
    <scope>NUCLEOTIDE SEQUENCE [LARGE SCALE GENOMIC DNA]</scope>
    <source>
        <strain evidence="7">HOLO01</strain>
    </source>
</reference>
<evidence type="ECO:0000256" key="1">
    <source>
        <dbReference type="ARBA" id="ARBA00003145"/>
    </source>
</evidence>
<keyword evidence="8" id="KW-1185">Reference proteome</keyword>
<evidence type="ECO:0000256" key="4">
    <source>
        <dbReference type="ARBA" id="ARBA00022525"/>
    </source>
</evidence>
<protein>
    <recommendedName>
        <fullName evidence="3">Phospholipase D</fullName>
    </recommendedName>
    <alternativeName>
        <fullName evidence="5">Choline phosphatase</fullName>
    </alternativeName>
</protein>
<dbReference type="InterPro" id="IPR025202">
    <property type="entry name" value="PLD-like_dom"/>
</dbReference>
<keyword evidence="4" id="KW-0964">Secreted</keyword>
<feature type="domain" description="PLD phosphodiesterase" evidence="6">
    <location>
        <begin position="306"/>
        <end position="338"/>
    </location>
</feature>
<evidence type="ECO:0000313" key="7">
    <source>
        <dbReference type="EMBL" id="RZI45367.1"/>
    </source>
</evidence>
<proteinExistence type="predicted"/>
<dbReference type="GO" id="GO:0005576">
    <property type="term" value="C:extracellular region"/>
    <property type="evidence" value="ECO:0007669"/>
    <property type="project" value="UniProtKB-SubCell"/>
</dbReference>
<dbReference type="AlphaFoldDB" id="A0A4V2DZK4"/>
<evidence type="ECO:0000259" key="6">
    <source>
        <dbReference type="PROSITE" id="PS50035"/>
    </source>
</evidence>
<name>A0A4V2DZK4_9PROT</name>
<dbReference type="SUPFAM" id="SSF56024">
    <property type="entry name" value="Phospholipase D/nuclease"/>
    <property type="match status" value="2"/>
</dbReference>
<dbReference type="PROSITE" id="PS50035">
    <property type="entry name" value="PLD"/>
    <property type="match status" value="2"/>
</dbReference>
<dbReference type="Proteomes" id="UP000293550">
    <property type="component" value="Unassembled WGS sequence"/>
</dbReference>
<gene>
    <name evidence="7" type="ORF">EQU50_07515</name>
</gene>
<dbReference type="PROSITE" id="PS51257">
    <property type="entry name" value="PROKAR_LIPOPROTEIN"/>
    <property type="match status" value="1"/>
</dbReference>
<sequence length="372" mass="41432">MINKKSLSFFGVFVFLFLAIGGCLDKGCHASSQAPLQELVPVFDKAFPSLPENWDTDGICIFPDAQRKPWLDAMANAKNTIRLAAYRLADPEILKALCDAADRGIHIKLFVDPQPIGHEKTENTSFSMDHVKGRKTISAYYPVAPLKQTHHKLIIVDDRWAMVSTGNLDKESFDGIIDAEGKIQEVAPRDFAITITNPDMVKELITVFDADIEGKPATPQHPQLIWGPSPTQKQFFLDMIASAKQSIHVYQQSIQDEDVAKALAAAAKKGTKVEIMMVPFPFSKKNDPNIPNQDLIRKAGGIIHLKALYIHAKIVVIDANDKNHRVMYLGSLNFYEPSFKESRELGVITNDPAQIEKIMSVFKKDVKGPSHD</sequence>
<accession>A0A4V2DZK4</accession>
<dbReference type="Pfam" id="PF13091">
    <property type="entry name" value="PLDc_2"/>
    <property type="match status" value="2"/>
</dbReference>
<dbReference type="OrthoDB" id="9762009at2"/>